<sequence>MRKLFLLLPLIAAFPLFAAASSWQDGDRPYRYEVNLSWGGFPMLDALNFSGYDFLSVPDEVPCTPRSLADIYADYTGPSYSTGVISADFNIQFKKWFALGIQANFDGIWSSLHSSDTGERLGNCSGVAFSFLPYARFTYLNRPVVKLYSAVGLGIGAGYRKFDNNGWEETLVYPAFQVTPIGIMVGRRVYGLFELGAGTVYVGCRAGIGVRF</sequence>
<gene>
    <name evidence="2" type="ORF">IAB91_08505</name>
</gene>
<organism evidence="2 3">
    <name type="scientific">Candidatus Cryptobacteroides faecigallinarum</name>
    <dbReference type="NCBI Taxonomy" id="2840763"/>
    <lineage>
        <taxon>Bacteria</taxon>
        <taxon>Pseudomonadati</taxon>
        <taxon>Bacteroidota</taxon>
        <taxon>Bacteroidia</taxon>
        <taxon>Bacteroidales</taxon>
        <taxon>Candidatus Cryptobacteroides</taxon>
    </lineage>
</organism>
<evidence type="ECO:0000256" key="1">
    <source>
        <dbReference type="SAM" id="SignalP"/>
    </source>
</evidence>
<evidence type="ECO:0000313" key="3">
    <source>
        <dbReference type="Proteomes" id="UP000823757"/>
    </source>
</evidence>
<keyword evidence="1" id="KW-0732">Signal</keyword>
<evidence type="ECO:0008006" key="4">
    <source>
        <dbReference type="Google" id="ProtNLM"/>
    </source>
</evidence>
<reference evidence="2" key="1">
    <citation type="submission" date="2020-10" db="EMBL/GenBank/DDBJ databases">
        <authorList>
            <person name="Gilroy R."/>
        </authorList>
    </citation>
    <scope>NUCLEOTIDE SEQUENCE</scope>
    <source>
        <strain evidence="2">B1-13419</strain>
    </source>
</reference>
<name>A0A9D9IP36_9BACT</name>
<reference evidence="2" key="2">
    <citation type="journal article" date="2021" name="PeerJ">
        <title>Extensive microbial diversity within the chicken gut microbiome revealed by metagenomics and culture.</title>
        <authorList>
            <person name="Gilroy R."/>
            <person name="Ravi A."/>
            <person name="Getino M."/>
            <person name="Pursley I."/>
            <person name="Horton D.L."/>
            <person name="Alikhan N.F."/>
            <person name="Baker D."/>
            <person name="Gharbi K."/>
            <person name="Hall N."/>
            <person name="Watson M."/>
            <person name="Adriaenssens E.M."/>
            <person name="Foster-Nyarko E."/>
            <person name="Jarju S."/>
            <person name="Secka A."/>
            <person name="Antonio M."/>
            <person name="Oren A."/>
            <person name="Chaudhuri R.R."/>
            <person name="La Ragione R."/>
            <person name="Hildebrand F."/>
            <person name="Pallen M.J."/>
        </authorList>
    </citation>
    <scope>NUCLEOTIDE SEQUENCE</scope>
    <source>
        <strain evidence="2">B1-13419</strain>
    </source>
</reference>
<comment type="caution">
    <text evidence="2">The sequence shown here is derived from an EMBL/GenBank/DDBJ whole genome shotgun (WGS) entry which is preliminary data.</text>
</comment>
<protein>
    <recommendedName>
        <fullName evidence="4">Outer membrane protein beta-barrel domain-containing protein</fullName>
    </recommendedName>
</protein>
<evidence type="ECO:0000313" key="2">
    <source>
        <dbReference type="EMBL" id="MBO8475314.1"/>
    </source>
</evidence>
<proteinExistence type="predicted"/>
<accession>A0A9D9IP36</accession>
<dbReference type="Proteomes" id="UP000823757">
    <property type="component" value="Unassembled WGS sequence"/>
</dbReference>
<feature type="signal peptide" evidence="1">
    <location>
        <begin position="1"/>
        <end position="18"/>
    </location>
</feature>
<dbReference type="AlphaFoldDB" id="A0A9D9IP36"/>
<feature type="chain" id="PRO_5038506274" description="Outer membrane protein beta-barrel domain-containing protein" evidence="1">
    <location>
        <begin position="19"/>
        <end position="212"/>
    </location>
</feature>
<dbReference type="EMBL" id="JADIMD010000123">
    <property type="protein sequence ID" value="MBO8475314.1"/>
    <property type="molecule type" value="Genomic_DNA"/>
</dbReference>